<dbReference type="Proteomes" id="UP001200430">
    <property type="component" value="Unassembled WGS sequence"/>
</dbReference>
<dbReference type="PANTHER" id="PTHR34138">
    <property type="entry name" value="CELL SHAPE-DETERMINING PROTEIN MREC"/>
    <property type="match status" value="1"/>
</dbReference>
<keyword evidence="7" id="KW-1185">Reference proteome</keyword>
<evidence type="ECO:0000256" key="3">
    <source>
        <dbReference type="ARBA" id="ARBA00022960"/>
    </source>
</evidence>
<evidence type="ECO:0000313" key="7">
    <source>
        <dbReference type="Proteomes" id="UP001200430"/>
    </source>
</evidence>
<proteinExistence type="inferred from homology"/>
<dbReference type="RefSeq" id="WP_236097877.1">
    <property type="nucleotide sequence ID" value="NZ_JAKGUD010000001.1"/>
</dbReference>
<evidence type="ECO:0000256" key="4">
    <source>
        <dbReference type="ARBA" id="ARBA00032089"/>
    </source>
</evidence>
<name>A0ABS9EJR0_9BACT</name>
<keyword evidence="3" id="KW-0133">Cell shape</keyword>
<protein>
    <recommendedName>
        <fullName evidence="2">Cell shape-determining protein MreC</fullName>
    </recommendedName>
    <alternativeName>
        <fullName evidence="4">Cell shape protein MreC</fullName>
    </alternativeName>
</protein>
<evidence type="ECO:0000256" key="2">
    <source>
        <dbReference type="ARBA" id="ARBA00013855"/>
    </source>
</evidence>
<organism evidence="6 7">
    <name type="scientific">Dethiosulfovibrio marinus</name>
    <dbReference type="NCBI Taxonomy" id="133532"/>
    <lineage>
        <taxon>Bacteria</taxon>
        <taxon>Thermotogati</taxon>
        <taxon>Synergistota</taxon>
        <taxon>Synergistia</taxon>
        <taxon>Synergistales</taxon>
        <taxon>Dethiosulfovibrionaceae</taxon>
        <taxon>Dethiosulfovibrio</taxon>
    </lineage>
</organism>
<dbReference type="InterPro" id="IPR042177">
    <property type="entry name" value="Cell/Rod_1"/>
</dbReference>
<comment type="caution">
    <text evidence="6">The sequence shown here is derived from an EMBL/GenBank/DDBJ whole genome shotgun (WGS) entry which is preliminary data.</text>
</comment>
<evidence type="ECO:0000313" key="6">
    <source>
        <dbReference type="EMBL" id="MCF4141445.1"/>
    </source>
</evidence>
<dbReference type="Pfam" id="PF04085">
    <property type="entry name" value="MreC"/>
    <property type="match status" value="1"/>
</dbReference>
<accession>A0ABS9EJR0</accession>
<dbReference type="Gene3D" id="2.40.10.340">
    <property type="entry name" value="Rod shape-determining protein MreC, domain 1"/>
    <property type="match status" value="1"/>
</dbReference>
<dbReference type="EMBL" id="JAKGUD010000001">
    <property type="protein sequence ID" value="MCF4141445.1"/>
    <property type="molecule type" value="Genomic_DNA"/>
</dbReference>
<comment type="similarity">
    <text evidence="1">Belongs to the MreC family.</text>
</comment>
<reference evidence="6 7" key="1">
    <citation type="submission" date="2022-01" db="EMBL/GenBank/DDBJ databases">
        <title>Dethiosulfovibrio faecalis sp. nov., a novel proteolytic, non-sulfur-reducing bacterium isolated from a marine aquaculture solid waste bioreactor.</title>
        <authorList>
            <person name="Grabowski S."/>
            <person name="Apolinario E."/>
            <person name="Schneider N."/>
            <person name="Marshall C.W."/>
            <person name="Sowers K.R."/>
        </authorList>
    </citation>
    <scope>NUCLEOTIDE SEQUENCE [LARGE SCALE GENOMIC DNA]</scope>
    <source>
        <strain evidence="6 7">DSM 12537</strain>
    </source>
</reference>
<dbReference type="InterPro" id="IPR007221">
    <property type="entry name" value="MreC"/>
</dbReference>
<sequence>MTENRQGYVISGLCAVALGLVLTLGTGSPFTEKAMGLWTDCLVWLEQPASHLRGLYWTGRKWVLERRFLIDKLSKMEEENDALFLSLHLKDALDLRDSLLKSTENAMVDLRLPLSWWEEIRINQGGMDGISPGDPVLQKGFLIGRVNRVDGSKSWITLLASTEEMIPVVIRETRDVGVVVGDGMGGIWLCYIPLDSEIKAGMNLDTALISEIIPPGIPVGTVTDDIRENEQGYREYRISSGADLSRLYDVKVFRRGDMLP</sequence>
<dbReference type="PANTHER" id="PTHR34138:SF1">
    <property type="entry name" value="CELL SHAPE-DETERMINING PROTEIN MREC"/>
    <property type="match status" value="1"/>
</dbReference>
<dbReference type="InterPro" id="IPR055342">
    <property type="entry name" value="MreC_beta-barrel_core"/>
</dbReference>
<evidence type="ECO:0000256" key="1">
    <source>
        <dbReference type="ARBA" id="ARBA00009369"/>
    </source>
</evidence>
<dbReference type="Gene3D" id="2.40.10.350">
    <property type="entry name" value="Rod shape-determining protein MreC, domain 2"/>
    <property type="match status" value="1"/>
</dbReference>
<evidence type="ECO:0000259" key="5">
    <source>
        <dbReference type="Pfam" id="PF04085"/>
    </source>
</evidence>
<dbReference type="InterPro" id="IPR042175">
    <property type="entry name" value="Cell/Rod_MreC_2"/>
</dbReference>
<gene>
    <name evidence="6" type="ORF">L2W38_01260</name>
</gene>
<feature type="domain" description="Rod shape-determining protein MreC beta-barrel core" evidence="5">
    <location>
        <begin position="113"/>
        <end position="253"/>
    </location>
</feature>